<evidence type="ECO:0000313" key="4">
    <source>
        <dbReference type="Proteomes" id="UP000024284"/>
    </source>
</evidence>
<protein>
    <submittedName>
        <fullName evidence="3">Uncharacterized protein</fullName>
    </submittedName>
</protein>
<evidence type="ECO:0000313" key="3">
    <source>
        <dbReference type="EMBL" id="KFG91512.1"/>
    </source>
</evidence>
<dbReference type="eggNOG" id="COG5642">
    <property type="taxonomic scope" value="Bacteria"/>
</dbReference>
<feature type="domain" description="Antitoxin Xre/MbcA/ParS-like toxin-binding" evidence="1">
    <location>
        <begin position="77"/>
        <end position="129"/>
    </location>
</feature>
<dbReference type="GO" id="GO:0003677">
    <property type="term" value="F:DNA binding"/>
    <property type="evidence" value="ECO:0007669"/>
    <property type="project" value="InterPro"/>
</dbReference>
<proteinExistence type="predicted"/>
<evidence type="ECO:0000259" key="2">
    <source>
        <dbReference type="Pfam" id="PF20432"/>
    </source>
</evidence>
<keyword evidence="4" id="KW-1185">Reference proteome</keyword>
<dbReference type="Proteomes" id="UP000024284">
    <property type="component" value="Unassembled WGS sequence"/>
</dbReference>
<dbReference type="Pfam" id="PF20432">
    <property type="entry name" value="Xre-like-HTH"/>
    <property type="match status" value="1"/>
</dbReference>
<dbReference type="STRING" id="76947.GCA_002080435_03611"/>
<reference evidence="3" key="1">
    <citation type="submission" date="2014-08" db="EMBL/GenBank/DDBJ databases">
        <title>Draft genome sequences of Sphingobium herbicidovorans.</title>
        <authorList>
            <person name="Gan H.M."/>
            <person name="Gan H.Y."/>
            <person name="Savka M.A."/>
        </authorList>
    </citation>
    <scope>NUCLEOTIDE SEQUENCE [LARGE SCALE GENOMIC DNA]</scope>
    <source>
        <strain evidence="3">NBRC 16415</strain>
    </source>
</reference>
<accession>A0A086PDP4</accession>
<feature type="domain" description="Antitoxin Xre-like helix-turn-helix" evidence="2">
    <location>
        <begin position="19"/>
        <end position="72"/>
    </location>
</feature>
<dbReference type="EMBL" id="JFZA02000003">
    <property type="protein sequence ID" value="KFG91512.1"/>
    <property type="molecule type" value="Genomic_DNA"/>
</dbReference>
<dbReference type="PATRIC" id="fig|1219045.3.peg.726"/>
<dbReference type="AlphaFoldDB" id="A0A086PDP4"/>
<sequence length="129" mass="14593">MGNSQADARAGMGTTRIPVELEAFFQIAERWELTTDDQIRLLGSPGRSTFFKWKKEGGTLPNDTTERLSHILAIWKALRILFTVDERGDAWMQKPNEFFDGQSALAIMLRGGVADIYRVRQYLDAQRGG</sequence>
<name>A0A086PDP4_SPHHM</name>
<evidence type="ECO:0000259" key="1">
    <source>
        <dbReference type="Pfam" id="PF09722"/>
    </source>
</evidence>
<dbReference type="InterPro" id="IPR024467">
    <property type="entry name" value="Xre/MbcA/ParS-like_toxin-bd"/>
</dbReference>
<dbReference type="RefSeq" id="WP_020818070.1">
    <property type="nucleotide sequence ID" value="NZ_BCZD01000020.1"/>
</dbReference>
<organism evidence="3 4">
    <name type="scientific">Sphingobium herbicidovorans (strain ATCC 700291 / DSM 11019 / CCUG 56400 / KCTC 2939 / LMG 18315 / NBRC 16415 / MH)</name>
    <name type="common">Sphingomonas herbicidovorans</name>
    <dbReference type="NCBI Taxonomy" id="1219045"/>
    <lineage>
        <taxon>Bacteria</taxon>
        <taxon>Pseudomonadati</taxon>
        <taxon>Pseudomonadota</taxon>
        <taxon>Alphaproteobacteria</taxon>
        <taxon>Sphingomonadales</taxon>
        <taxon>Sphingomonadaceae</taxon>
        <taxon>Sphingobium</taxon>
    </lineage>
</organism>
<dbReference type="InterPro" id="IPR046847">
    <property type="entry name" value="Xre-like_HTH"/>
</dbReference>
<dbReference type="Pfam" id="PF09722">
    <property type="entry name" value="Xre_MbcA_ParS_C"/>
    <property type="match status" value="1"/>
</dbReference>
<gene>
    <name evidence="3" type="ORF">BV98_000709</name>
</gene>
<comment type="caution">
    <text evidence="3">The sequence shown here is derived from an EMBL/GenBank/DDBJ whole genome shotgun (WGS) entry which is preliminary data.</text>
</comment>
<dbReference type="OrthoDB" id="117888at2"/>